<dbReference type="OrthoDB" id="8584724at2"/>
<evidence type="ECO:0000256" key="1">
    <source>
        <dbReference type="ARBA" id="ARBA00002190"/>
    </source>
</evidence>
<accession>A0A1X3D6D8</accession>
<sequence>MNTYRHLTPLERESIMLMLNQGVSISHMARVLNRNKSTISRELRRNAAARPYSACEAEEHYRQRRTRCRPKPKFACTLRLACVQEMLLDRQWSPEQIEARMKQENSALSVSYATIYRAIRQGRLDRDGQQARWHLRHKGKRRRKSAEVEKRGKIAISHPLAKRPVSAHNRSRFGHWEADTVAGKQGGAVLLTLVERKSRYLMTVWLPKKNAQALKAGMLDVLRDMPLRSITPDRGKEFASHAQLSDELQVPFYFPEPGQPWQRGSNENTNGLLRQYFPKRQDLGQYSAAQIQAVTDKINLRPRKCLGWKCAYEVLFRKTLRLV</sequence>
<reference evidence="9" key="1">
    <citation type="submission" date="2017-01" db="EMBL/GenBank/DDBJ databases">
        <authorList>
            <person name="Wolfgang W.J."/>
            <person name="Cole J."/>
            <person name="Wroblewski D."/>
            <person name="Mcginnis J."/>
            <person name="Musser K.A."/>
        </authorList>
    </citation>
    <scope>NUCLEOTIDE SEQUENCE [LARGE SCALE GENOMIC DNA]</scope>
    <source>
        <strain evidence="9">DSM 19151</strain>
    </source>
</reference>
<dbReference type="GO" id="GO:0005829">
    <property type="term" value="C:cytosol"/>
    <property type="evidence" value="ECO:0007669"/>
    <property type="project" value="TreeGrafter"/>
</dbReference>
<dbReference type="GO" id="GO:0004803">
    <property type="term" value="F:transposase activity"/>
    <property type="evidence" value="ECO:0007669"/>
    <property type="project" value="InterPro"/>
</dbReference>
<evidence type="ECO:0000313" key="8">
    <source>
        <dbReference type="EMBL" id="OSI15313.1"/>
    </source>
</evidence>
<reference evidence="7" key="2">
    <citation type="submission" date="2017-01" db="EMBL/GenBank/DDBJ databases">
        <authorList>
            <person name="Mah S.A."/>
            <person name="Swanson W.J."/>
            <person name="Moy G.W."/>
            <person name="Vacquier V.D."/>
        </authorList>
    </citation>
    <scope>NUCLEOTIDE SEQUENCE [LARGE SCALE GENOMIC DNA]</scope>
    <source>
        <strain evidence="7">DSM 19151</strain>
    </source>
</reference>
<dbReference type="SUPFAM" id="SSF53098">
    <property type="entry name" value="Ribonuclease H-like"/>
    <property type="match status" value="1"/>
</dbReference>
<keyword evidence="5" id="KW-0233">DNA recombination</keyword>
<dbReference type="Pfam" id="PF13936">
    <property type="entry name" value="HTH_38"/>
    <property type="match status" value="1"/>
</dbReference>
<dbReference type="PROSITE" id="PS50994">
    <property type="entry name" value="INTEGRASE"/>
    <property type="match status" value="1"/>
</dbReference>
<dbReference type="Gene3D" id="1.10.10.60">
    <property type="entry name" value="Homeodomain-like"/>
    <property type="match status" value="1"/>
</dbReference>
<dbReference type="GeneID" id="94581163"/>
<name>A0A1X3D6D8_9NEIS</name>
<keyword evidence="3" id="KW-0815">Transposition</keyword>
<dbReference type="InterPro" id="IPR001598">
    <property type="entry name" value="Transposase_IS30_CS"/>
</dbReference>
<evidence type="ECO:0000256" key="3">
    <source>
        <dbReference type="ARBA" id="ARBA00022578"/>
    </source>
</evidence>
<comment type="function">
    <text evidence="1">Required for the transposition of the insertion element.</text>
</comment>
<dbReference type="EMBL" id="MTBO01000024">
    <property type="protein sequence ID" value="OSI15302.1"/>
    <property type="molecule type" value="Genomic_DNA"/>
</dbReference>
<keyword evidence="9" id="KW-1185">Reference proteome</keyword>
<evidence type="ECO:0000256" key="4">
    <source>
        <dbReference type="ARBA" id="ARBA00023125"/>
    </source>
</evidence>
<dbReference type="InterPro" id="IPR053392">
    <property type="entry name" value="Transposase_IS30-like"/>
</dbReference>
<keyword evidence="4" id="KW-0238">DNA-binding</keyword>
<dbReference type="Pfam" id="PF00665">
    <property type="entry name" value="rve"/>
    <property type="match status" value="1"/>
</dbReference>
<dbReference type="NCBIfam" id="NF033563">
    <property type="entry name" value="transpos_IS30"/>
    <property type="match status" value="1"/>
</dbReference>
<dbReference type="GO" id="GO:0003677">
    <property type="term" value="F:DNA binding"/>
    <property type="evidence" value="ECO:0007669"/>
    <property type="project" value="UniProtKB-KW"/>
</dbReference>
<dbReference type="GO" id="GO:0006313">
    <property type="term" value="P:DNA transposition"/>
    <property type="evidence" value="ECO:0007669"/>
    <property type="project" value="InterPro"/>
</dbReference>
<dbReference type="InterPro" id="IPR051917">
    <property type="entry name" value="Transposase-Integrase"/>
</dbReference>
<dbReference type="AlphaFoldDB" id="A0A1X3D6D8"/>
<dbReference type="PROSITE" id="PS01043">
    <property type="entry name" value="TRANSPOSASE_IS30"/>
    <property type="match status" value="1"/>
</dbReference>
<dbReference type="RefSeq" id="WP_085366335.1">
    <property type="nucleotide sequence ID" value="NZ_CAUJPZ010000116.1"/>
</dbReference>
<dbReference type="GO" id="GO:0015074">
    <property type="term" value="P:DNA integration"/>
    <property type="evidence" value="ECO:0007669"/>
    <property type="project" value="InterPro"/>
</dbReference>
<dbReference type="EMBL" id="MTBO01000024">
    <property type="protein sequence ID" value="OSI15313.1"/>
    <property type="molecule type" value="Genomic_DNA"/>
</dbReference>
<dbReference type="PANTHER" id="PTHR10948:SF23">
    <property type="entry name" value="TRANSPOSASE INSI FOR INSERTION SEQUENCE ELEMENT IS30A-RELATED"/>
    <property type="match status" value="1"/>
</dbReference>
<protein>
    <submittedName>
        <fullName evidence="7">IS30 family transposase</fullName>
    </submittedName>
</protein>
<evidence type="ECO:0000313" key="7">
    <source>
        <dbReference type="EMBL" id="OSI15302.1"/>
    </source>
</evidence>
<dbReference type="InterPro" id="IPR025246">
    <property type="entry name" value="IS30-like_HTH"/>
</dbReference>
<dbReference type="InterPro" id="IPR036397">
    <property type="entry name" value="RNaseH_sf"/>
</dbReference>
<comment type="caution">
    <text evidence="7">The sequence shown here is derived from an EMBL/GenBank/DDBJ whole genome shotgun (WGS) entry which is preliminary data.</text>
</comment>
<evidence type="ECO:0000256" key="2">
    <source>
        <dbReference type="ARBA" id="ARBA00006363"/>
    </source>
</evidence>
<proteinExistence type="inferred from homology"/>
<comment type="similarity">
    <text evidence="2">Belongs to the transposase IS30 family.</text>
</comment>
<organism evidence="7 9">
    <name type="scientific">Neisseria dentiae</name>
    <dbReference type="NCBI Taxonomy" id="194197"/>
    <lineage>
        <taxon>Bacteria</taxon>
        <taxon>Pseudomonadati</taxon>
        <taxon>Pseudomonadota</taxon>
        <taxon>Betaproteobacteria</taxon>
        <taxon>Neisseriales</taxon>
        <taxon>Neisseriaceae</taxon>
        <taxon>Neisseria</taxon>
    </lineage>
</organism>
<dbReference type="InterPro" id="IPR001584">
    <property type="entry name" value="Integrase_cat-core"/>
</dbReference>
<dbReference type="Gene3D" id="3.30.420.10">
    <property type="entry name" value="Ribonuclease H-like superfamily/Ribonuclease H"/>
    <property type="match status" value="1"/>
</dbReference>
<evidence type="ECO:0000313" key="9">
    <source>
        <dbReference type="Proteomes" id="UP000193118"/>
    </source>
</evidence>
<evidence type="ECO:0000259" key="6">
    <source>
        <dbReference type="PROSITE" id="PS50994"/>
    </source>
</evidence>
<gene>
    <name evidence="7" type="ORF">BWD09_08940</name>
    <name evidence="8" type="ORF">BWD09_09015</name>
</gene>
<dbReference type="Proteomes" id="UP000193118">
    <property type="component" value="Unassembled WGS sequence"/>
</dbReference>
<dbReference type="InterPro" id="IPR012337">
    <property type="entry name" value="RNaseH-like_sf"/>
</dbReference>
<dbReference type="PANTHER" id="PTHR10948">
    <property type="entry name" value="TRANSPOSASE"/>
    <property type="match status" value="1"/>
</dbReference>
<feature type="domain" description="Integrase catalytic" evidence="6">
    <location>
        <begin position="160"/>
        <end position="319"/>
    </location>
</feature>
<evidence type="ECO:0000256" key="5">
    <source>
        <dbReference type="ARBA" id="ARBA00023172"/>
    </source>
</evidence>
<dbReference type="STRING" id="194197.BWD09_08940"/>